<evidence type="ECO:0008006" key="3">
    <source>
        <dbReference type="Google" id="ProtNLM"/>
    </source>
</evidence>
<comment type="caution">
    <text evidence="1">The sequence shown here is derived from an EMBL/GenBank/DDBJ whole genome shotgun (WGS) entry which is preliminary data.</text>
</comment>
<evidence type="ECO:0000313" key="2">
    <source>
        <dbReference type="Proteomes" id="UP001589646"/>
    </source>
</evidence>
<dbReference type="RefSeq" id="WP_346127403.1">
    <property type="nucleotide sequence ID" value="NZ_BAAAXC010000015.1"/>
</dbReference>
<gene>
    <name evidence="1" type="ORF">ACFFRN_12525</name>
</gene>
<sequence length="70" mass="7105">MAGQEPAMVVRMDDVSVDEEGKVTIQNPAVAQAMAAVVSGLRLTPHPGHSPGHSANNCFGGNCTSGCAAR</sequence>
<name>A0ABV5PWI5_9ACTN</name>
<accession>A0ABV5PWI5</accession>
<proteinExistence type="predicted"/>
<dbReference type="EMBL" id="JBHMCE010000004">
    <property type="protein sequence ID" value="MFB9527439.1"/>
    <property type="molecule type" value="Genomic_DNA"/>
</dbReference>
<protein>
    <recommendedName>
        <fullName evidence="3">Mersacidin/lichenicidin family type 2 lantibiotic</fullName>
    </recommendedName>
</protein>
<reference evidence="1 2" key="1">
    <citation type="submission" date="2024-09" db="EMBL/GenBank/DDBJ databases">
        <authorList>
            <person name="Sun Q."/>
            <person name="Mori K."/>
        </authorList>
    </citation>
    <scope>NUCLEOTIDE SEQUENCE [LARGE SCALE GENOMIC DNA]</scope>
    <source>
        <strain evidence="1 2">JCM 3323</strain>
    </source>
</reference>
<keyword evidence="2" id="KW-1185">Reference proteome</keyword>
<organism evidence="1 2">
    <name type="scientific">Nonomuraea roseola</name>
    <dbReference type="NCBI Taxonomy" id="46179"/>
    <lineage>
        <taxon>Bacteria</taxon>
        <taxon>Bacillati</taxon>
        <taxon>Actinomycetota</taxon>
        <taxon>Actinomycetes</taxon>
        <taxon>Streptosporangiales</taxon>
        <taxon>Streptosporangiaceae</taxon>
        <taxon>Nonomuraea</taxon>
    </lineage>
</organism>
<dbReference type="Proteomes" id="UP001589646">
    <property type="component" value="Unassembled WGS sequence"/>
</dbReference>
<evidence type="ECO:0000313" key="1">
    <source>
        <dbReference type="EMBL" id="MFB9527439.1"/>
    </source>
</evidence>